<feature type="coiled-coil region" evidence="3">
    <location>
        <begin position="775"/>
        <end position="802"/>
    </location>
</feature>
<dbReference type="Pfam" id="PF02212">
    <property type="entry name" value="GED"/>
    <property type="match status" value="1"/>
</dbReference>
<dbReference type="CDD" id="cd08771">
    <property type="entry name" value="DLP_1"/>
    <property type="match status" value="1"/>
</dbReference>
<dbReference type="InterPro" id="IPR045063">
    <property type="entry name" value="Dynamin_N"/>
</dbReference>
<dbReference type="InterPro" id="IPR027417">
    <property type="entry name" value="P-loop_NTPase"/>
</dbReference>
<evidence type="ECO:0000256" key="1">
    <source>
        <dbReference type="ARBA" id="ARBA00022741"/>
    </source>
</evidence>
<dbReference type="KEGG" id="sla:SERLADRAFT_442465"/>
<name>F8P9K3_SERL9</name>
<dbReference type="PANTHER" id="PTHR11566">
    <property type="entry name" value="DYNAMIN"/>
    <property type="match status" value="1"/>
</dbReference>
<dbReference type="Gene3D" id="3.40.50.300">
    <property type="entry name" value="P-loop containing nucleotide triphosphate hydrolases"/>
    <property type="match status" value="1"/>
</dbReference>
<dbReference type="GO" id="GO:0005525">
    <property type="term" value="F:GTP binding"/>
    <property type="evidence" value="ECO:0007669"/>
    <property type="project" value="InterPro"/>
</dbReference>
<evidence type="ECO:0000313" key="7">
    <source>
        <dbReference type="EMBL" id="EGO20332.1"/>
    </source>
</evidence>
<feature type="compositionally biased region" description="Low complexity" evidence="4">
    <location>
        <begin position="1"/>
        <end position="36"/>
    </location>
</feature>
<dbReference type="GeneID" id="18815732"/>
<dbReference type="PROSITE" id="PS51388">
    <property type="entry name" value="GED"/>
    <property type="match status" value="1"/>
</dbReference>
<feature type="compositionally biased region" description="Low complexity" evidence="4">
    <location>
        <begin position="807"/>
        <end position="820"/>
    </location>
</feature>
<proteinExistence type="predicted"/>
<protein>
    <recommendedName>
        <fullName evidence="8">GED domain-containing protein</fullName>
    </recommendedName>
</protein>
<dbReference type="InterPro" id="IPR000375">
    <property type="entry name" value="Dynamin_stalk"/>
</dbReference>
<accession>F8P9K3</accession>
<evidence type="ECO:0000256" key="4">
    <source>
        <dbReference type="SAM" id="MobiDB-lite"/>
    </source>
</evidence>
<evidence type="ECO:0008006" key="8">
    <source>
        <dbReference type="Google" id="ProtNLM"/>
    </source>
</evidence>
<dbReference type="InterPro" id="IPR020850">
    <property type="entry name" value="GED_dom"/>
</dbReference>
<evidence type="ECO:0000256" key="3">
    <source>
        <dbReference type="SAM" id="Coils"/>
    </source>
</evidence>
<dbReference type="GO" id="GO:0031623">
    <property type="term" value="P:receptor internalization"/>
    <property type="evidence" value="ECO:0007669"/>
    <property type="project" value="TreeGrafter"/>
</dbReference>
<sequence>MTSIRTTRTGTLPRGGTPPRTSGTPLTPGTPVTPHPGFEEPPRIQVAGSPSLEGYARKRRELLEILNSFHSSGIQSEVELPQIVVLGSQSVGKSTLLELISGIKLPRNAGTCTRCPMECRLQNFPTWSCQLSIRVHRDAQGNILQEPTEVRFGDVLTNVNQVEQALRRAQAAILNPNVDYRNFFSDSNINNAQINGRALTFSEDCVCIHVKGPEVPDLYFYDLPGIIANVPDGSDVGDISLVENLARRYIERENCIILLVVSCETDFENQGAARLILNDPVLRERTVGVLTKVDKIDDPEDDMSQLANEYDENAAKWIDILKNKSIPLRNGWFAVRQPSQQELRRSSVRGGLSRTDALHIERQFFSTKEPWKSLSPRYQQRLGSSQLSENLSTILSNLVEQQLPSIQLGIAHSLHEVKNELRQMPQRHTDDPRGEVIKILCDFAKKISEHVKGLPPTFDQSYPSLMYAINGTYQTFRLEVHRTVPRFRPWKMTSIGHLPQGVLDGMTQMASQDDAEDGKGTLMHVDQVMDLARRSRTRELPGNYPYSVRETLIKEFTNHWNGLMSDCFETVEDILTAHVNMTLREHFANYTHGGMLDQVNAVIQQQIHKCVVSSKRRLDAQFEMECEHYTQNEPFFYTCREKYLTRYKSLFRESLQQDTILEKLLDCARMGEPLMLQTPFGAKVHAIITALDELGITGRQPIDLGKLLPNDNMDPALEIMAEVRAYFQVAYKRFSDVVPQIIDDKFVRAFGASLEVALHLMDVSTESCLKFLEEAPELKRRRQDLTQRKTRLEAAKDRLEKLFISTDSTSSPVSPSSSYRDVSDFTSPTLTETPIPLTRSSSRSTLTERVMGAFHM</sequence>
<dbReference type="SMART" id="SM00053">
    <property type="entry name" value="DYNc"/>
    <property type="match status" value="1"/>
</dbReference>
<keyword evidence="3" id="KW-0175">Coiled coil</keyword>
<dbReference type="GO" id="GO:0005886">
    <property type="term" value="C:plasma membrane"/>
    <property type="evidence" value="ECO:0007669"/>
    <property type="project" value="TreeGrafter"/>
</dbReference>
<dbReference type="Gene3D" id="1.20.120.1240">
    <property type="entry name" value="Dynamin, middle domain"/>
    <property type="match status" value="1"/>
</dbReference>
<dbReference type="GO" id="GO:0008017">
    <property type="term" value="F:microtubule binding"/>
    <property type="evidence" value="ECO:0007669"/>
    <property type="project" value="TreeGrafter"/>
</dbReference>
<keyword evidence="1" id="KW-0547">Nucleotide-binding</keyword>
<dbReference type="Pfam" id="PF00350">
    <property type="entry name" value="Dynamin_N"/>
    <property type="match status" value="1"/>
</dbReference>
<dbReference type="OrthoDB" id="5061070at2759"/>
<evidence type="ECO:0000259" key="5">
    <source>
        <dbReference type="PROSITE" id="PS51388"/>
    </source>
</evidence>
<dbReference type="GO" id="GO:0005874">
    <property type="term" value="C:microtubule"/>
    <property type="evidence" value="ECO:0007669"/>
    <property type="project" value="TreeGrafter"/>
</dbReference>
<organism>
    <name type="scientific">Serpula lacrymans var. lacrymans (strain S7.9)</name>
    <name type="common">Dry rot fungus</name>
    <dbReference type="NCBI Taxonomy" id="578457"/>
    <lineage>
        <taxon>Eukaryota</taxon>
        <taxon>Fungi</taxon>
        <taxon>Dikarya</taxon>
        <taxon>Basidiomycota</taxon>
        <taxon>Agaricomycotina</taxon>
        <taxon>Agaricomycetes</taxon>
        <taxon>Agaricomycetidae</taxon>
        <taxon>Boletales</taxon>
        <taxon>Coniophorineae</taxon>
        <taxon>Serpulaceae</taxon>
        <taxon>Serpula</taxon>
    </lineage>
</organism>
<dbReference type="SUPFAM" id="SSF52540">
    <property type="entry name" value="P-loop containing nucleoside triphosphate hydrolases"/>
    <property type="match status" value="1"/>
</dbReference>
<dbReference type="Proteomes" id="UP000008064">
    <property type="component" value="Unassembled WGS sequence"/>
</dbReference>
<evidence type="ECO:0000256" key="2">
    <source>
        <dbReference type="ARBA" id="ARBA00023134"/>
    </source>
</evidence>
<dbReference type="HOGENOM" id="CLU_008964_4_1_1"/>
<dbReference type="RefSeq" id="XP_007323077.1">
    <property type="nucleotide sequence ID" value="XM_007323015.1"/>
</dbReference>
<reference evidence="7" key="1">
    <citation type="submission" date="2011-04" db="EMBL/GenBank/DDBJ databases">
        <title>Evolution of plant cell wall degrading machinery underlies the functional diversity of forest fungi.</title>
        <authorList>
            <consortium name="US DOE Joint Genome Institute (JGI-PGF)"/>
            <person name="Eastwood D.C."/>
            <person name="Floudas D."/>
            <person name="Binder M."/>
            <person name="Majcherczyk A."/>
            <person name="Schneider P."/>
            <person name="Aerts A."/>
            <person name="Asiegbu F.O."/>
            <person name="Baker S.E."/>
            <person name="Barry K."/>
            <person name="Bendiksby M."/>
            <person name="Blumentritt M."/>
            <person name="Coutinho P.M."/>
            <person name="Cullen D."/>
            <person name="Cullen D."/>
            <person name="Gathman A."/>
            <person name="Goodell B."/>
            <person name="Henrissat B."/>
            <person name="Ihrmark K."/>
            <person name="Kauserud H."/>
            <person name="Kohler A."/>
            <person name="LaButti K."/>
            <person name="Lapidus A."/>
            <person name="Lavin J.L."/>
            <person name="Lee Y.-H."/>
            <person name="Lindquist E."/>
            <person name="Lilly W."/>
            <person name="Lucas S."/>
            <person name="Morin E."/>
            <person name="Murat C."/>
            <person name="Oguiza J.A."/>
            <person name="Park J."/>
            <person name="Pisabarro A.G."/>
            <person name="Riley R."/>
            <person name="Rosling A."/>
            <person name="Salamov A."/>
            <person name="Schmidt O."/>
            <person name="Schmutz J."/>
            <person name="Skrede I."/>
            <person name="Stenlid J."/>
            <person name="Wiebenga A."/>
            <person name="Xie X."/>
            <person name="Kues U."/>
            <person name="Hibbett D.S."/>
            <person name="Hoffmeister D."/>
            <person name="Hogberg N."/>
            <person name="Martin F."/>
            <person name="Grigoriev I.V."/>
            <person name="Watkinson S.C."/>
        </authorList>
    </citation>
    <scope>NUCLEOTIDE SEQUENCE</scope>
    <source>
        <strain evidence="7">S7.9</strain>
    </source>
</reference>
<dbReference type="AlphaFoldDB" id="F8P9K3"/>
<feature type="region of interest" description="Disordered" evidence="4">
    <location>
        <begin position="1"/>
        <end position="50"/>
    </location>
</feature>
<dbReference type="EMBL" id="GL945441">
    <property type="protein sequence ID" value="EGO20332.1"/>
    <property type="molecule type" value="Genomic_DNA"/>
</dbReference>
<dbReference type="PRINTS" id="PR00195">
    <property type="entry name" value="DYNAMIN"/>
</dbReference>
<feature type="domain" description="GED" evidence="5">
    <location>
        <begin position="716"/>
        <end position="807"/>
    </location>
</feature>
<feature type="region of interest" description="Disordered" evidence="4">
    <location>
        <begin position="807"/>
        <end position="842"/>
    </location>
</feature>
<dbReference type="InterPro" id="IPR030381">
    <property type="entry name" value="G_DYNAMIN_dom"/>
</dbReference>
<keyword evidence="2" id="KW-0342">GTP-binding</keyword>
<dbReference type="GO" id="GO:0003924">
    <property type="term" value="F:GTPase activity"/>
    <property type="evidence" value="ECO:0007669"/>
    <property type="project" value="InterPro"/>
</dbReference>
<feature type="domain" description="Dynamin-type G" evidence="6">
    <location>
        <begin position="77"/>
        <end position="404"/>
    </location>
</feature>
<dbReference type="Pfam" id="PF01031">
    <property type="entry name" value="Dynamin_M"/>
    <property type="match status" value="2"/>
</dbReference>
<dbReference type="InterPro" id="IPR001401">
    <property type="entry name" value="Dynamin_GTPase"/>
</dbReference>
<dbReference type="InterPro" id="IPR003130">
    <property type="entry name" value="GED"/>
</dbReference>
<gene>
    <name evidence="7" type="ORF">SERLADRAFT_442465</name>
</gene>
<dbReference type="GO" id="GO:0005737">
    <property type="term" value="C:cytoplasm"/>
    <property type="evidence" value="ECO:0007669"/>
    <property type="project" value="TreeGrafter"/>
</dbReference>
<evidence type="ECO:0000259" key="6">
    <source>
        <dbReference type="PROSITE" id="PS51718"/>
    </source>
</evidence>
<dbReference type="InterPro" id="IPR022812">
    <property type="entry name" value="Dynamin"/>
</dbReference>
<dbReference type="PANTHER" id="PTHR11566:SF131">
    <property type="entry name" value="GTPASE, PUTATIVE (AFU_ORTHOLOGUE AFUA_6G07630)-RELATED"/>
    <property type="match status" value="1"/>
</dbReference>
<dbReference type="PROSITE" id="PS51718">
    <property type="entry name" value="G_DYNAMIN_2"/>
    <property type="match status" value="1"/>
</dbReference>